<reference evidence="1 2" key="1">
    <citation type="submission" date="2020-06" db="EMBL/GenBank/DDBJ databases">
        <authorList>
            <person name="Li R."/>
            <person name="Bekaert M."/>
        </authorList>
    </citation>
    <scope>NUCLEOTIDE SEQUENCE [LARGE SCALE GENOMIC DNA]</scope>
    <source>
        <strain evidence="2">wild</strain>
    </source>
</reference>
<proteinExistence type="predicted"/>
<name>A0A6J8CR70_MYTCO</name>
<accession>A0A6J8CR70</accession>
<sequence>MNQPSNRNNKADEILEVLSMLNEHPFVQQVNHKKGQVPSIISYTEDQMTDFKMFLARSGGAVGVHLELRIPEELVFGSDNEKALTKAITDAFPKSTRLLCTKHLKDNLKHYLQNKVGVDVKERTKLMDVIFGTEGVVNADNTIDFEEKSTAIKWKPQSTPDFIRKIYDCVLAQFFHLRGALHGHGDFVLKPSEMHYWFQISCGDVNKTKRR</sequence>
<gene>
    <name evidence="1" type="ORF">MCOR_33331</name>
</gene>
<evidence type="ECO:0000313" key="2">
    <source>
        <dbReference type="Proteomes" id="UP000507470"/>
    </source>
</evidence>
<dbReference type="AlphaFoldDB" id="A0A6J8CR70"/>
<dbReference type="OrthoDB" id="5791190at2759"/>
<dbReference type="Proteomes" id="UP000507470">
    <property type="component" value="Unassembled WGS sequence"/>
</dbReference>
<evidence type="ECO:0000313" key="1">
    <source>
        <dbReference type="EMBL" id="CAC5399028.1"/>
    </source>
</evidence>
<evidence type="ECO:0008006" key="3">
    <source>
        <dbReference type="Google" id="ProtNLM"/>
    </source>
</evidence>
<protein>
    <recommendedName>
        <fullName evidence="3">MULE transposase domain-containing protein</fullName>
    </recommendedName>
</protein>
<dbReference type="EMBL" id="CACVKT020005971">
    <property type="protein sequence ID" value="CAC5399028.1"/>
    <property type="molecule type" value="Genomic_DNA"/>
</dbReference>
<organism evidence="1 2">
    <name type="scientific">Mytilus coruscus</name>
    <name type="common">Sea mussel</name>
    <dbReference type="NCBI Taxonomy" id="42192"/>
    <lineage>
        <taxon>Eukaryota</taxon>
        <taxon>Metazoa</taxon>
        <taxon>Spiralia</taxon>
        <taxon>Lophotrochozoa</taxon>
        <taxon>Mollusca</taxon>
        <taxon>Bivalvia</taxon>
        <taxon>Autobranchia</taxon>
        <taxon>Pteriomorphia</taxon>
        <taxon>Mytilida</taxon>
        <taxon>Mytiloidea</taxon>
        <taxon>Mytilidae</taxon>
        <taxon>Mytilinae</taxon>
        <taxon>Mytilus</taxon>
    </lineage>
</organism>
<keyword evidence="2" id="KW-1185">Reference proteome</keyword>